<organism evidence="1 2">
    <name type="scientific">Sporanaerobacter acetigenes DSM 13106</name>
    <dbReference type="NCBI Taxonomy" id="1123281"/>
    <lineage>
        <taxon>Bacteria</taxon>
        <taxon>Bacillati</taxon>
        <taxon>Bacillota</taxon>
        <taxon>Tissierellia</taxon>
        <taxon>Tissierellales</taxon>
        <taxon>Sporanaerobacteraceae</taxon>
        <taxon>Sporanaerobacter</taxon>
    </lineage>
</organism>
<dbReference type="RefSeq" id="WP_084604088.1">
    <property type="nucleotide sequence ID" value="NZ_FQXR01000002.1"/>
</dbReference>
<evidence type="ECO:0000313" key="1">
    <source>
        <dbReference type="EMBL" id="SHH42066.1"/>
    </source>
</evidence>
<dbReference type="AlphaFoldDB" id="A0A1M5SU82"/>
<evidence type="ECO:0008006" key="3">
    <source>
        <dbReference type="Google" id="ProtNLM"/>
    </source>
</evidence>
<proteinExistence type="predicted"/>
<protein>
    <recommendedName>
        <fullName evidence="3">ComK protein</fullName>
    </recommendedName>
</protein>
<evidence type="ECO:0000313" key="2">
    <source>
        <dbReference type="Proteomes" id="UP000184389"/>
    </source>
</evidence>
<dbReference type="OrthoDB" id="2374476at2"/>
<reference evidence="1 2" key="1">
    <citation type="submission" date="2016-11" db="EMBL/GenBank/DDBJ databases">
        <authorList>
            <person name="Jaros S."/>
            <person name="Januszkiewicz K."/>
            <person name="Wedrychowicz H."/>
        </authorList>
    </citation>
    <scope>NUCLEOTIDE SEQUENCE [LARGE SCALE GENOMIC DNA]</scope>
    <source>
        <strain evidence="1 2">DSM 13106</strain>
    </source>
</reference>
<dbReference type="EMBL" id="FQXR01000002">
    <property type="protein sequence ID" value="SHH42066.1"/>
    <property type="molecule type" value="Genomic_DNA"/>
</dbReference>
<sequence>MEMEKYIGEGLMAFVPVYLDMRGNSTILYTSSSGEIEVYKSTRTFLNRLGKYFLLDLKGSNKYYGELLGSNNGVPIPFNKDNIFIPIKVRKPISKNDGSLGYVNIKYIEKVGEEDGQGIVYLKFNIKIKSLNTMKTIEKHIKQGYIVEKFYEEKHGTTYETDDFYSQSDKPATKGDIALLRQEILSIRETLH</sequence>
<dbReference type="Proteomes" id="UP000184389">
    <property type="component" value="Unassembled WGS sequence"/>
</dbReference>
<accession>A0A1M5SU82</accession>
<gene>
    <name evidence="1" type="ORF">SAMN02745180_00282</name>
</gene>
<dbReference type="STRING" id="1123281.SAMN02745180_00282"/>
<name>A0A1M5SU82_9FIRM</name>
<keyword evidence="2" id="KW-1185">Reference proteome</keyword>